<organism evidence="2 3">
    <name type="scientific">Trichodelitschia bisporula</name>
    <dbReference type="NCBI Taxonomy" id="703511"/>
    <lineage>
        <taxon>Eukaryota</taxon>
        <taxon>Fungi</taxon>
        <taxon>Dikarya</taxon>
        <taxon>Ascomycota</taxon>
        <taxon>Pezizomycotina</taxon>
        <taxon>Dothideomycetes</taxon>
        <taxon>Dothideomycetes incertae sedis</taxon>
        <taxon>Phaeotrichales</taxon>
        <taxon>Phaeotrichaceae</taxon>
        <taxon>Trichodelitschia</taxon>
    </lineage>
</organism>
<dbReference type="Proteomes" id="UP000799640">
    <property type="component" value="Unassembled WGS sequence"/>
</dbReference>
<accession>A0A6G1I0G1</accession>
<dbReference type="AlphaFoldDB" id="A0A6G1I0G1"/>
<feature type="non-terminal residue" evidence="2">
    <location>
        <position position="62"/>
    </location>
</feature>
<protein>
    <submittedName>
        <fullName evidence="2">Uncharacterized protein</fullName>
    </submittedName>
</protein>
<feature type="region of interest" description="Disordered" evidence="1">
    <location>
        <begin position="21"/>
        <end position="62"/>
    </location>
</feature>
<evidence type="ECO:0000313" key="3">
    <source>
        <dbReference type="Proteomes" id="UP000799640"/>
    </source>
</evidence>
<feature type="compositionally biased region" description="Basic and acidic residues" evidence="1">
    <location>
        <begin position="53"/>
        <end position="62"/>
    </location>
</feature>
<gene>
    <name evidence="2" type="ORF">EJ06DRAFT_529674</name>
</gene>
<name>A0A6G1I0G1_9PEZI</name>
<dbReference type="EMBL" id="ML996693">
    <property type="protein sequence ID" value="KAF2401567.1"/>
    <property type="molecule type" value="Genomic_DNA"/>
</dbReference>
<proteinExistence type="predicted"/>
<keyword evidence="3" id="KW-1185">Reference proteome</keyword>
<feature type="non-terminal residue" evidence="2">
    <location>
        <position position="1"/>
    </location>
</feature>
<evidence type="ECO:0000256" key="1">
    <source>
        <dbReference type="SAM" id="MobiDB-lite"/>
    </source>
</evidence>
<evidence type="ECO:0000313" key="2">
    <source>
        <dbReference type="EMBL" id="KAF2401567.1"/>
    </source>
</evidence>
<reference evidence="2" key="1">
    <citation type="journal article" date="2020" name="Stud. Mycol.">
        <title>101 Dothideomycetes genomes: a test case for predicting lifestyles and emergence of pathogens.</title>
        <authorList>
            <person name="Haridas S."/>
            <person name="Albert R."/>
            <person name="Binder M."/>
            <person name="Bloem J."/>
            <person name="Labutti K."/>
            <person name="Salamov A."/>
            <person name="Andreopoulos B."/>
            <person name="Baker S."/>
            <person name="Barry K."/>
            <person name="Bills G."/>
            <person name="Bluhm B."/>
            <person name="Cannon C."/>
            <person name="Castanera R."/>
            <person name="Culley D."/>
            <person name="Daum C."/>
            <person name="Ezra D."/>
            <person name="Gonzalez J."/>
            <person name="Henrissat B."/>
            <person name="Kuo A."/>
            <person name="Liang C."/>
            <person name="Lipzen A."/>
            <person name="Lutzoni F."/>
            <person name="Magnuson J."/>
            <person name="Mondo S."/>
            <person name="Nolan M."/>
            <person name="Ohm R."/>
            <person name="Pangilinan J."/>
            <person name="Park H.-J."/>
            <person name="Ramirez L."/>
            <person name="Alfaro M."/>
            <person name="Sun H."/>
            <person name="Tritt A."/>
            <person name="Yoshinaga Y."/>
            <person name="Zwiers L.-H."/>
            <person name="Turgeon B."/>
            <person name="Goodwin S."/>
            <person name="Spatafora J."/>
            <person name="Crous P."/>
            <person name="Grigoriev I."/>
        </authorList>
    </citation>
    <scope>NUCLEOTIDE SEQUENCE</scope>
    <source>
        <strain evidence="2">CBS 262.69</strain>
    </source>
</reference>
<sequence>VQSISCYHRIRQLHHHEEPSSLAAFSRAVAPPSPPYSRRHCRLRQKLYSPADGAKDARAGRF</sequence>